<proteinExistence type="predicted"/>
<reference evidence="2" key="1">
    <citation type="submission" date="2022-11" db="UniProtKB">
        <authorList>
            <consortium name="WormBaseParasite"/>
        </authorList>
    </citation>
    <scope>IDENTIFICATION</scope>
</reference>
<sequence length="66" mass="7204">MKSAKIGIGAQIFNSVICQRVCIGEKCHNDASIIGNDQSIPDGTRLTNSVLQNEGEMDMDESFNKM</sequence>
<name>A0AC35GBS3_9BILA</name>
<evidence type="ECO:0000313" key="2">
    <source>
        <dbReference type="WBParaSite" id="PS1159_v2.g3455.t1"/>
    </source>
</evidence>
<organism evidence="1 2">
    <name type="scientific">Panagrolaimus sp. PS1159</name>
    <dbReference type="NCBI Taxonomy" id="55785"/>
    <lineage>
        <taxon>Eukaryota</taxon>
        <taxon>Metazoa</taxon>
        <taxon>Ecdysozoa</taxon>
        <taxon>Nematoda</taxon>
        <taxon>Chromadorea</taxon>
        <taxon>Rhabditida</taxon>
        <taxon>Tylenchina</taxon>
        <taxon>Panagrolaimomorpha</taxon>
        <taxon>Panagrolaimoidea</taxon>
        <taxon>Panagrolaimidae</taxon>
        <taxon>Panagrolaimus</taxon>
    </lineage>
</organism>
<protein>
    <submittedName>
        <fullName evidence="2">Uncharacterized protein</fullName>
    </submittedName>
</protein>
<accession>A0AC35GBS3</accession>
<dbReference type="WBParaSite" id="PS1159_v2.g3455.t1">
    <property type="protein sequence ID" value="PS1159_v2.g3455.t1"/>
    <property type="gene ID" value="PS1159_v2.g3455"/>
</dbReference>
<dbReference type="Proteomes" id="UP000887580">
    <property type="component" value="Unplaced"/>
</dbReference>
<evidence type="ECO:0000313" key="1">
    <source>
        <dbReference type="Proteomes" id="UP000887580"/>
    </source>
</evidence>